<dbReference type="InterPro" id="IPR036465">
    <property type="entry name" value="vWFA_dom_sf"/>
</dbReference>
<accession>A0A7K3LH57</accession>
<dbReference type="InterPro" id="IPR051266">
    <property type="entry name" value="CLCR"/>
</dbReference>
<comment type="caution">
    <text evidence="2">The sequence shown here is derived from an EMBL/GenBank/DDBJ whole genome shotgun (WGS) entry which is preliminary data.</text>
</comment>
<dbReference type="InterPro" id="IPR002035">
    <property type="entry name" value="VWF_A"/>
</dbReference>
<dbReference type="SMART" id="SM00327">
    <property type="entry name" value="VWA"/>
    <property type="match status" value="1"/>
</dbReference>
<dbReference type="SUPFAM" id="SSF53300">
    <property type="entry name" value="vWA-like"/>
    <property type="match status" value="1"/>
</dbReference>
<dbReference type="Gene3D" id="3.40.50.410">
    <property type="entry name" value="von Willebrand factor, type A domain"/>
    <property type="match status" value="1"/>
</dbReference>
<dbReference type="EMBL" id="JAACYR010000068">
    <property type="protein sequence ID" value="NDJ90936.1"/>
    <property type="molecule type" value="Genomic_DNA"/>
</dbReference>
<sequence length="530" mass="55071">MPVPKVLVVDGSGSMNTADAPGPRIDAAKAAAVSLVDDLPDGVRLGLMTYGTSTGSAPGDRAAGCRDITVLVPLERLDRDRVKDAVADIVPSGYTPLSFAMQQAVNQLPADDSAQAVVLVSDGEDTCDVPPCATAKQLKAQRPGLTISTVGFRLDGGAAEQLGCIAQVTGGLFVTADNTEQLAARLKATQDLNRAQSALTASGLAGIELGQRIGDIRSAKTDFPSAPSAGTTTVTWRDCDWTFTDGVLIEIAPHDGGHTIDGVGPATPLSRVAELYGKPITVETDGHGGYRLTYRAADNSDAAYRMIVEGYNDTGGTISGTVKTIVLCTCARPGAPAAPIRPAAVNEQVIAAMTFPVNTCGDGSGGWQNTVPITVVDGRGEARDANGDFAGASIRDVELIGWLDADADGTQDAVVSFVCFGSPFAMCCAGRASMMEFVGVYDFTDSAAPRPIGKTIMPGISPVRGKSYGEPRRIEAVRLSGPTIITDEKLIYADTSGATADLGYPPDATVEVTHVFTDGQWTATERVRGR</sequence>
<dbReference type="Pfam" id="PF00092">
    <property type="entry name" value="VWA"/>
    <property type="match status" value="1"/>
</dbReference>
<dbReference type="AlphaFoldDB" id="A0A7K3LH57"/>
<protein>
    <submittedName>
        <fullName evidence="2">VWA domain-containing protein</fullName>
    </submittedName>
</protein>
<evidence type="ECO:0000313" key="3">
    <source>
        <dbReference type="Proteomes" id="UP000466523"/>
    </source>
</evidence>
<reference evidence="2 3" key="1">
    <citation type="submission" date="2020-01" db="EMBL/GenBank/DDBJ databases">
        <authorList>
            <person name="Sanchez-Estrada R."/>
            <person name="Gonzalez-Y-Merchand J.A."/>
            <person name="Rivera-Gutierrez S."/>
        </authorList>
    </citation>
    <scope>NUCLEOTIDE SEQUENCE [LARGE SCALE GENOMIC DNA]</scope>
    <source>
        <strain evidence="2 3">CST 7247</strain>
    </source>
</reference>
<dbReference type="PANTHER" id="PTHR10579:SF43">
    <property type="entry name" value="ZINC FINGER (C3HC4-TYPE RING FINGER) FAMILY PROTEIN"/>
    <property type="match status" value="1"/>
</dbReference>
<name>A0A7K3LH57_9MYCO</name>
<proteinExistence type="predicted"/>
<dbReference type="Proteomes" id="UP000466523">
    <property type="component" value="Unassembled WGS sequence"/>
</dbReference>
<evidence type="ECO:0000259" key="1">
    <source>
        <dbReference type="PROSITE" id="PS50234"/>
    </source>
</evidence>
<dbReference type="RefSeq" id="WP_162112859.1">
    <property type="nucleotide sequence ID" value="NZ_JAACYR010000068.1"/>
</dbReference>
<dbReference type="PROSITE" id="PS50234">
    <property type="entry name" value="VWFA"/>
    <property type="match status" value="1"/>
</dbReference>
<organism evidence="2 3">
    <name type="scientific">Mycolicibacter kumamotonensis</name>
    <dbReference type="NCBI Taxonomy" id="354243"/>
    <lineage>
        <taxon>Bacteria</taxon>
        <taxon>Bacillati</taxon>
        <taxon>Actinomycetota</taxon>
        <taxon>Actinomycetes</taxon>
        <taxon>Mycobacteriales</taxon>
        <taxon>Mycobacteriaceae</taxon>
        <taxon>Mycolicibacter</taxon>
    </lineage>
</organism>
<dbReference type="PANTHER" id="PTHR10579">
    <property type="entry name" value="CALCIUM-ACTIVATED CHLORIDE CHANNEL REGULATOR"/>
    <property type="match status" value="1"/>
</dbReference>
<gene>
    <name evidence="2" type="ORF">GWR20_17580</name>
</gene>
<evidence type="ECO:0000313" key="2">
    <source>
        <dbReference type="EMBL" id="NDJ90936.1"/>
    </source>
</evidence>
<feature type="domain" description="VWFA" evidence="1">
    <location>
        <begin position="4"/>
        <end position="192"/>
    </location>
</feature>